<feature type="compositionally biased region" description="Low complexity" evidence="1">
    <location>
        <begin position="66"/>
        <end position="77"/>
    </location>
</feature>
<dbReference type="EMBL" id="OU015568">
    <property type="protein sequence ID" value="CAG5082042.1"/>
    <property type="molecule type" value="Genomic_DNA"/>
</dbReference>
<keyword evidence="3" id="KW-1185">Reference proteome</keyword>
<feature type="compositionally biased region" description="Basic and acidic residues" evidence="1">
    <location>
        <begin position="160"/>
        <end position="185"/>
    </location>
</feature>
<sequence length="531" mass="62151">MSSSSYWGKAAPKQQSRSPSQTSGSDDPVFVSPESSVASGMPKKPETTLFGDSNTPQRSTQQEHQATSASDESSTSSGMPQKPEAARLGGTVKPNSEPNAAKKQQFKRLEQISGDEEGEQTGNSRFKKQVVEEEEQPAALPRGQKPPRANQRKYLPPRNTDGEELRQLRVRNQELENDLRMKEQQLKNQQEEFEEEKAAEHEDLLNQVDDLTEQLDKITMERNDLVAENNDIKERNETLDAEYKQMELDLAAKDEEIKRIRAQVREGPVKRADHIKLKNNYNALIDELEKQEARIRSEMVSKADFAAMEQSKENYKNKLIEKNEEVDQYHKEMKAHVSGIMTSKENQQKTYQECLKTMEQNEQKWRRALENSENRHRYFISRSNEAEYELNRVKTELHWKNQDLQSLNGRIHEQDREISRLSRAEEDLHRNIKELMTKHEDIVHQKMQAEQHLQDHAQRNEADQKRLQELKRQQDEMARQLQVGQDERNRLMTSRKNFEKRVKDNENQFKNKLKEQEEKLETFEELEEGTV</sequence>
<evidence type="ECO:0000256" key="1">
    <source>
        <dbReference type="SAM" id="MobiDB-lite"/>
    </source>
</evidence>
<organism evidence="2 3">
    <name type="scientific">Oikopleura dioica</name>
    <name type="common">Tunicate</name>
    <dbReference type="NCBI Taxonomy" id="34765"/>
    <lineage>
        <taxon>Eukaryota</taxon>
        <taxon>Metazoa</taxon>
        <taxon>Chordata</taxon>
        <taxon>Tunicata</taxon>
        <taxon>Appendicularia</taxon>
        <taxon>Copelata</taxon>
        <taxon>Oikopleuridae</taxon>
        <taxon>Oikopleura</taxon>
    </lineage>
</organism>
<proteinExistence type="predicted"/>
<name>A0ABN7RPI6_OIKDI</name>
<accession>A0ABN7RPI6</accession>
<feature type="compositionally biased region" description="Basic and acidic residues" evidence="1">
    <location>
        <begin position="485"/>
        <end position="522"/>
    </location>
</feature>
<feature type="compositionally biased region" description="Polar residues" evidence="1">
    <location>
        <begin position="50"/>
        <end position="65"/>
    </location>
</feature>
<protein>
    <submittedName>
        <fullName evidence="2">Oidioi.mRNA.OKI2018_I69.PAR.g10021.t1.cds</fullName>
    </submittedName>
</protein>
<feature type="region of interest" description="Disordered" evidence="1">
    <location>
        <begin position="1"/>
        <end position="203"/>
    </location>
</feature>
<dbReference type="Proteomes" id="UP001158576">
    <property type="component" value="Chromosome PAR"/>
</dbReference>
<evidence type="ECO:0000313" key="2">
    <source>
        <dbReference type="EMBL" id="CAG5082042.1"/>
    </source>
</evidence>
<reference evidence="2 3" key="1">
    <citation type="submission" date="2021-04" db="EMBL/GenBank/DDBJ databases">
        <authorList>
            <person name="Bliznina A."/>
        </authorList>
    </citation>
    <scope>NUCLEOTIDE SEQUENCE [LARGE SCALE GENOMIC DNA]</scope>
</reference>
<feature type="region of interest" description="Disordered" evidence="1">
    <location>
        <begin position="474"/>
        <end position="531"/>
    </location>
</feature>
<evidence type="ECO:0000313" key="3">
    <source>
        <dbReference type="Proteomes" id="UP001158576"/>
    </source>
</evidence>
<feature type="compositionally biased region" description="Polar residues" evidence="1">
    <location>
        <begin position="13"/>
        <end position="25"/>
    </location>
</feature>
<gene>
    <name evidence="2" type="ORF">OKIOD_LOCUS1579</name>
</gene>